<feature type="compositionally biased region" description="Polar residues" evidence="1">
    <location>
        <begin position="39"/>
        <end position="48"/>
    </location>
</feature>
<proteinExistence type="predicted"/>
<protein>
    <recommendedName>
        <fullName evidence="3">SGNH hydrolase-type esterase domain-containing protein</fullName>
    </recommendedName>
</protein>
<dbReference type="Gene3D" id="3.40.50.1110">
    <property type="entry name" value="SGNH hydrolase"/>
    <property type="match status" value="2"/>
</dbReference>
<feature type="region of interest" description="Disordered" evidence="1">
    <location>
        <begin position="103"/>
        <end position="147"/>
    </location>
</feature>
<feature type="domain" description="SGNH hydrolase-type esterase" evidence="3">
    <location>
        <begin position="549"/>
        <end position="719"/>
    </location>
</feature>
<comment type="caution">
    <text evidence="4">The sequence shown here is derived from an EMBL/GenBank/DDBJ whole genome shotgun (WGS) entry which is preliminary data.</text>
</comment>
<dbReference type="SUPFAM" id="SSF52266">
    <property type="entry name" value="SGNH hydrolase"/>
    <property type="match status" value="2"/>
</dbReference>
<evidence type="ECO:0000259" key="3">
    <source>
        <dbReference type="Pfam" id="PF13472"/>
    </source>
</evidence>
<feature type="compositionally biased region" description="Low complexity" evidence="1">
    <location>
        <begin position="488"/>
        <end position="501"/>
    </location>
</feature>
<organism evidence="4 5">
    <name type="scientific">Cylindrotheca closterium</name>
    <dbReference type="NCBI Taxonomy" id="2856"/>
    <lineage>
        <taxon>Eukaryota</taxon>
        <taxon>Sar</taxon>
        <taxon>Stramenopiles</taxon>
        <taxon>Ochrophyta</taxon>
        <taxon>Bacillariophyta</taxon>
        <taxon>Bacillariophyceae</taxon>
        <taxon>Bacillariophycidae</taxon>
        <taxon>Bacillariales</taxon>
        <taxon>Bacillariaceae</taxon>
        <taxon>Cylindrotheca</taxon>
    </lineage>
</organism>
<evidence type="ECO:0000313" key="4">
    <source>
        <dbReference type="EMBL" id="CAJ1947313.1"/>
    </source>
</evidence>
<evidence type="ECO:0000313" key="5">
    <source>
        <dbReference type="Proteomes" id="UP001295423"/>
    </source>
</evidence>
<evidence type="ECO:0000256" key="2">
    <source>
        <dbReference type="SAM" id="SignalP"/>
    </source>
</evidence>
<dbReference type="InterPro" id="IPR013830">
    <property type="entry name" value="SGNH_hydro"/>
</dbReference>
<feature type="compositionally biased region" description="Polar residues" evidence="1">
    <location>
        <begin position="470"/>
        <end position="487"/>
    </location>
</feature>
<feature type="compositionally biased region" description="Low complexity" evidence="1">
    <location>
        <begin position="448"/>
        <end position="469"/>
    </location>
</feature>
<feature type="compositionally biased region" description="Low complexity" evidence="1">
    <location>
        <begin position="103"/>
        <end position="116"/>
    </location>
</feature>
<dbReference type="AlphaFoldDB" id="A0AAD2PU07"/>
<keyword evidence="5" id="KW-1185">Reference proteome</keyword>
<dbReference type="InterPro" id="IPR051532">
    <property type="entry name" value="Ester_Hydrolysis_Enzymes"/>
</dbReference>
<feature type="region of interest" description="Disordered" evidence="1">
    <location>
        <begin position="37"/>
        <end position="61"/>
    </location>
</feature>
<feature type="compositionally biased region" description="Polar residues" evidence="1">
    <location>
        <begin position="554"/>
        <end position="564"/>
    </location>
</feature>
<keyword evidence="2" id="KW-0732">Signal</keyword>
<feature type="region of interest" description="Disordered" evidence="1">
    <location>
        <begin position="366"/>
        <end position="564"/>
    </location>
</feature>
<gene>
    <name evidence="4" type="ORF">CYCCA115_LOCUS11084</name>
</gene>
<dbReference type="PANTHER" id="PTHR30383">
    <property type="entry name" value="THIOESTERASE 1/PROTEASE 1/LYSOPHOSPHOLIPASE L1"/>
    <property type="match status" value="1"/>
</dbReference>
<sequence>MRKSFLRCLPILLLSFLDGASAADASNEEPRTNIRRLGSNLNHHQTATKPEFKSKSSSASRGDFGRQLFFEEDAAPIRKRQPAVSKDNLKMAYASAWRERLFPPSQSPTATASNAPSDPPSASPSQSPTAIASNAPSDSPSASPSNAPTAAIRIACAGDSLTRGKIGVDPGVDYPTQLDELLGAGFDTYNYGKNSAAAIGGLSLSYNKTQEFRASIALGADIYLLMLGTNDAKYWETDGQKFVASMEWIIQQVEATSPGARIILAIPPWIMGTSYGITNDVLLKNIQPKIREVASAQQVELVDMYKATLGLDSLFAADQLHLNAKGHETIAQVWERQILCNNNGRCDIGESCETCRQDCLEQCEGRKSEKQSRNDGSASLNNVPRLGSSLKNQRTTKSEYKSKSSSTIKGAVDRQLQLDAPVRKRQPLVSKDDLKMPYKSAWKQQFGPTDSPTTQPSQSPSSLPSNAPSYTPTDEPSDAPSYNPTDEPSQSPSQLPSIIPSEFPTNRPSESPTNLPSSTPSKSLVPSTSPSAAPTASPTATPLRVASAGDSLTRGRTSNPGLTYPQQLQGLLGGGFRVRNYGRNTANAIEEFGVPYINTANFGFSMEYDPDIYLLMLGTNDVRFWQQASHRYAAGMNRIIKQVKASSPGVRIIVAIPPWVKTPNDFGISNDVLVYSIQTRIREVASANQVELVDMYKATFSLDYLYSADNLHLNTKGYETMAAVWERQIVCNRNGVCDVGESCETCRQDCLEQCTGVKNPKEIRNDGSD</sequence>
<dbReference type="InterPro" id="IPR036514">
    <property type="entry name" value="SGNH_hydro_sf"/>
</dbReference>
<feature type="domain" description="SGNH hydrolase-type esterase" evidence="3">
    <location>
        <begin position="156"/>
        <end position="328"/>
    </location>
</feature>
<name>A0AAD2PU07_9STRA</name>
<reference evidence="4" key="1">
    <citation type="submission" date="2023-08" db="EMBL/GenBank/DDBJ databases">
        <authorList>
            <person name="Audoor S."/>
            <person name="Bilcke G."/>
        </authorList>
    </citation>
    <scope>NUCLEOTIDE SEQUENCE</scope>
</reference>
<feature type="signal peptide" evidence="2">
    <location>
        <begin position="1"/>
        <end position="22"/>
    </location>
</feature>
<feature type="compositionally biased region" description="Low complexity" evidence="1">
    <location>
        <begin position="526"/>
        <end position="542"/>
    </location>
</feature>
<feature type="compositionally biased region" description="Polar residues" evidence="1">
    <location>
        <begin position="503"/>
        <end position="525"/>
    </location>
</feature>
<dbReference type="Pfam" id="PF13472">
    <property type="entry name" value="Lipase_GDSL_2"/>
    <property type="match status" value="2"/>
</dbReference>
<accession>A0AAD2PU07</accession>
<dbReference type="EMBL" id="CAKOGP040001725">
    <property type="protein sequence ID" value="CAJ1947313.1"/>
    <property type="molecule type" value="Genomic_DNA"/>
</dbReference>
<dbReference type="Proteomes" id="UP001295423">
    <property type="component" value="Unassembled WGS sequence"/>
</dbReference>
<feature type="chain" id="PRO_5042286899" description="SGNH hydrolase-type esterase domain-containing protein" evidence="2">
    <location>
        <begin position="23"/>
        <end position="769"/>
    </location>
</feature>
<evidence type="ECO:0000256" key="1">
    <source>
        <dbReference type="SAM" id="MobiDB-lite"/>
    </source>
</evidence>
<feature type="compositionally biased region" description="Low complexity" evidence="1">
    <location>
        <begin position="123"/>
        <end position="147"/>
    </location>
</feature>